<organism evidence="1 2">
    <name type="scientific">Trichophyton soudanense CBS 452.61</name>
    <dbReference type="NCBI Taxonomy" id="1215331"/>
    <lineage>
        <taxon>Eukaryota</taxon>
        <taxon>Fungi</taxon>
        <taxon>Dikarya</taxon>
        <taxon>Ascomycota</taxon>
        <taxon>Pezizomycotina</taxon>
        <taxon>Eurotiomycetes</taxon>
        <taxon>Eurotiomycetidae</taxon>
        <taxon>Onygenales</taxon>
        <taxon>Arthrodermataceae</taxon>
        <taxon>Trichophyton</taxon>
    </lineage>
</organism>
<dbReference type="EMBL" id="KK208806">
    <property type="protein sequence ID" value="EZF75697.1"/>
    <property type="molecule type" value="Genomic_DNA"/>
</dbReference>
<dbReference type="AlphaFoldDB" id="A0A022XY97"/>
<accession>A0A022XY97</accession>
<name>A0A022XY97_TRISD</name>
<proteinExistence type="predicted"/>
<evidence type="ECO:0000313" key="2">
    <source>
        <dbReference type="Proteomes" id="UP000023623"/>
    </source>
</evidence>
<protein>
    <submittedName>
        <fullName evidence="1">Uncharacterized protein</fullName>
    </submittedName>
</protein>
<sequence length="308" mass="35071">MANYSPDCRESRWPYQSCTPSAMLPKRKSSRTASLSVTKVSPAPSGVTPCRVCQTELLFSTDKRGRMTSLAIYMLIVSCCVRNFRVVVLQGMQLWQIFKLLFLTNQLPFAWGKRLRRVRPDVLEIFGCPNLLNMQVYCTLVTILYRCLLVGAVRWLPRLGIRLEGYTDLAPKLHKLSMHPRIDTIAVGPFTTSFHPSDDILSYSTFSPLWLGYKMRLCPWLPSNPLAFSLITTGSKLMRQCVFAPNILHMRFYDATNPGFFPSSSHTHSYLSTGHICKALRPFQTIGHSVLIYPPLNQRPAKRGERSY</sequence>
<evidence type="ECO:0000313" key="1">
    <source>
        <dbReference type="EMBL" id="EZF75697.1"/>
    </source>
</evidence>
<dbReference type="Proteomes" id="UP000023623">
    <property type="component" value="Unassembled WGS sequence"/>
</dbReference>
<keyword evidence="2" id="KW-1185">Reference proteome</keyword>
<reference evidence="1 2" key="1">
    <citation type="submission" date="2014-02" db="EMBL/GenBank/DDBJ databases">
        <title>The Genome Sequence of Trichophyton rubrum (morphotype soudanense) CBS 452.61.</title>
        <authorList>
            <consortium name="The Broad Institute Genomics Platform"/>
            <person name="Cuomo C.A."/>
            <person name="White T.C."/>
            <person name="Graser Y."/>
            <person name="Martinez-Rossi N."/>
            <person name="Heitman J."/>
            <person name="Young S.K."/>
            <person name="Zeng Q."/>
            <person name="Gargeya S."/>
            <person name="Abouelleil A."/>
            <person name="Alvarado L."/>
            <person name="Chapman S.B."/>
            <person name="Gainer-Dewar J."/>
            <person name="Goldberg J."/>
            <person name="Griggs A."/>
            <person name="Gujja S."/>
            <person name="Hansen M."/>
            <person name="Howarth C."/>
            <person name="Imamovic A."/>
            <person name="Larimer J."/>
            <person name="Martinez D."/>
            <person name="Murphy C."/>
            <person name="Pearson M.D."/>
            <person name="Persinoti G."/>
            <person name="Poon T."/>
            <person name="Priest M."/>
            <person name="Roberts A.D."/>
            <person name="Saif S."/>
            <person name="Shea T.D."/>
            <person name="Sykes S.N."/>
            <person name="Wortman J."/>
            <person name="Nusbaum C."/>
            <person name="Birren B."/>
        </authorList>
    </citation>
    <scope>NUCLEOTIDE SEQUENCE [LARGE SCALE GENOMIC DNA]</scope>
    <source>
        <strain evidence="1 2">CBS 452.61</strain>
    </source>
</reference>
<gene>
    <name evidence="1" type="ORF">H105_02877</name>
</gene>
<dbReference type="HOGENOM" id="CLU_903700_0_0_1"/>